<comment type="caution">
    <text evidence="3">The sequence shown here is derived from an EMBL/GenBank/DDBJ whole genome shotgun (WGS) entry which is preliminary data.</text>
</comment>
<feature type="region of interest" description="Disordered" evidence="1">
    <location>
        <begin position="162"/>
        <end position="234"/>
    </location>
</feature>
<dbReference type="Pfam" id="PF11741">
    <property type="entry name" value="AMIN"/>
    <property type="match status" value="1"/>
</dbReference>
<sequence length="491" mass="52484">MSRTMQTQNFKPKFKQTLQTLVASDVPALYGSLLLRTSSIVACLALTTAYPLAVQAVVVGDWKIDPNTGTVEVELPSGSKPQLSVYNIPPRLVLDLPNTEVEINITERYETGVVRQVTLTQAKSKQAQLVVEFAPGISIDAEALDLRQIGIDNLWVLRPTLQTLPPEAPPTPANVATTQPQTTPTPRQVTASTTPQTSTTVKPPEPSKPPQYSVRQYDPRQTALPNPQPTRDSSLEVVRVPVNQPTQFQVLPTMTPPPPPPQTVVYIPQTPAYRPPVPVSEAVVLVAPNPQFSSTASLPQAVPFGQPLPPVGQPGTQSYIYPPRPSAILLPTGTKLTLLYPTEDQVRLTRRSERQDVLLLQGGIVDSLGNFIVPPDTPIVGEFETTTKGSRFIAQAINLEGRSIAIRGQSNWIPGSLEVSPERVGIGTGAGSLAGFLVSGFTGIGALVGAIAGAGIGLGTSPSPTTLQPGQMISIQLTQDLTTPNFFLVNQ</sequence>
<evidence type="ECO:0000259" key="2">
    <source>
        <dbReference type="Pfam" id="PF11741"/>
    </source>
</evidence>
<feature type="compositionally biased region" description="Low complexity" evidence="1">
    <location>
        <begin position="173"/>
        <end position="201"/>
    </location>
</feature>
<dbReference type="EMBL" id="CZCU02000106">
    <property type="protein sequence ID" value="VXD14867.1"/>
    <property type="molecule type" value="Genomic_DNA"/>
</dbReference>
<name>A0A7Z9BN35_9CYAN</name>
<dbReference type="AlphaFoldDB" id="A0A7Z9BN35"/>
<dbReference type="OrthoDB" id="419483at2"/>
<feature type="domain" description="AMIN" evidence="2">
    <location>
        <begin position="62"/>
        <end position="143"/>
    </location>
</feature>
<dbReference type="Proteomes" id="UP000184550">
    <property type="component" value="Unassembled WGS sequence"/>
</dbReference>
<gene>
    <name evidence="3" type="ORF">PL8927_330009</name>
</gene>
<evidence type="ECO:0000313" key="4">
    <source>
        <dbReference type="Proteomes" id="UP000184550"/>
    </source>
</evidence>
<evidence type="ECO:0000256" key="1">
    <source>
        <dbReference type="SAM" id="MobiDB-lite"/>
    </source>
</evidence>
<keyword evidence="4" id="KW-1185">Reference proteome</keyword>
<dbReference type="InterPro" id="IPR021731">
    <property type="entry name" value="AMIN_dom"/>
</dbReference>
<protein>
    <recommendedName>
        <fullName evidence="2">AMIN domain-containing protein</fullName>
    </recommendedName>
</protein>
<organism evidence="3 4">
    <name type="scientific">Planktothrix serta PCC 8927</name>
    <dbReference type="NCBI Taxonomy" id="671068"/>
    <lineage>
        <taxon>Bacteria</taxon>
        <taxon>Bacillati</taxon>
        <taxon>Cyanobacteriota</taxon>
        <taxon>Cyanophyceae</taxon>
        <taxon>Oscillatoriophycideae</taxon>
        <taxon>Oscillatoriales</taxon>
        <taxon>Microcoleaceae</taxon>
        <taxon>Planktothrix</taxon>
    </lineage>
</organism>
<proteinExistence type="predicted"/>
<evidence type="ECO:0000313" key="3">
    <source>
        <dbReference type="EMBL" id="VXD14867.1"/>
    </source>
</evidence>
<feature type="compositionally biased region" description="Polar residues" evidence="1">
    <location>
        <begin position="223"/>
        <end position="232"/>
    </location>
</feature>
<reference evidence="3" key="1">
    <citation type="submission" date="2019-10" db="EMBL/GenBank/DDBJ databases">
        <authorList>
            <consortium name="Genoscope - CEA"/>
            <person name="William W."/>
        </authorList>
    </citation>
    <scope>NUCLEOTIDE SEQUENCE [LARGE SCALE GENOMIC DNA]</scope>
    <source>
        <strain evidence="3">BBR_PRJEB10992</strain>
    </source>
</reference>
<accession>A0A7Z9BN35</accession>
<dbReference type="Gene3D" id="2.60.40.3500">
    <property type="match status" value="1"/>
</dbReference>